<accession>A0A9P6CI41</accession>
<dbReference type="InterPro" id="IPR010730">
    <property type="entry name" value="HET"/>
</dbReference>
<dbReference type="PANTHER" id="PTHR33112">
    <property type="entry name" value="DOMAIN PROTEIN, PUTATIVE-RELATED"/>
    <property type="match status" value="1"/>
</dbReference>
<dbReference type="Proteomes" id="UP000807353">
    <property type="component" value="Unassembled WGS sequence"/>
</dbReference>
<evidence type="ECO:0000313" key="3">
    <source>
        <dbReference type="Proteomes" id="UP000807353"/>
    </source>
</evidence>
<proteinExistence type="predicted"/>
<gene>
    <name evidence="2" type="ORF">BDZ94DRAFT_1323276</name>
</gene>
<sequence length="679" mass="76875">MEQTAGNTAQPVSPSNTSCDLIGSDIDSIEDYTETTRSLVCDDCWKNLFAHDSFRKAWDGQFRDVPFFEVKSHEDIVFSYVTTIDQINRSKEEGCSWCTMLSTPPHTFWSSSAFRIAFRPALYCDGTLLGAQRMTVWVGQGARPKELFSYPIYTKLRDPCANEVVARDRALQMKSTRTVKLALDCIHDCIANHATCPKPINSFFPTRVIDCTNPMKPKLLVSLAPIREPYVVLSYVWGEGQPYKTTTINIEDYQRGINPIFLPQTIKDAIWTTRACGQRYLWVDALCIIQNSRQDQNREIGQIPNIFADAYFTIIAARSPGVSEGFLHDCTPPSVSITRLPFRCQSGSANIGAFFVEHDNIGKYDEGPDTTDPIHKRAWCLEERLLSARSLIYTSTTLRFHCQLLTVNVGAAARESHDLATHRLAIDWAPSPEDPRPSSPSSDAMFHYNRSTTLWDNIIMNYSKRYVTNEDDKLVALAGVAYRFGERWKKEPSSMYLAGLWHDNLQHDLLWHKKADDLYPRSTLYRAPSWSWASVDGCVEGTKMYPKEWGLYELIDCNLELVSKDLPFGGIASGSLTMNAKLIQASWRASGLYASNPLAVGGESKLYFAWRDTTEEIGERVWILPLCWRAKAEELAGLVLLPNDREGFYRRVGCFQDGACAWISKDDIEKLDSHKITIL</sequence>
<dbReference type="EMBL" id="MU150283">
    <property type="protein sequence ID" value="KAF9461498.1"/>
    <property type="molecule type" value="Genomic_DNA"/>
</dbReference>
<reference evidence="2" key="1">
    <citation type="submission" date="2020-11" db="EMBL/GenBank/DDBJ databases">
        <authorList>
            <consortium name="DOE Joint Genome Institute"/>
            <person name="Ahrendt S."/>
            <person name="Riley R."/>
            <person name="Andreopoulos W."/>
            <person name="Labutti K."/>
            <person name="Pangilinan J."/>
            <person name="Ruiz-Duenas F.J."/>
            <person name="Barrasa J.M."/>
            <person name="Sanchez-Garcia M."/>
            <person name="Camarero S."/>
            <person name="Miyauchi S."/>
            <person name="Serrano A."/>
            <person name="Linde D."/>
            <person name="Babiker R."/>
            <person name="Drula E."/>
            <person name="Ayuso-Fernandez I."/>
            <person name="Pacheco R."/>
            <person name="Padilla G."/>
            <person name="Ferreira P."/>
            <person name="Barriuso J."/>
            <person name="Kellner H."/>
            <person name="Castanera R."/>
            <person name="Alfaro M."/>
            <person name="Ramirez L."/>
            <person name="Pisabarro A.G."/>
            <person name="Kuo A."/>
            <person name="Tritt A."/>
            <person name="Lipzen A."/>
            <person name="He G."/>
            <person name="Yan M."/>
            <person name="Ng V."/>
            <person name="Cullen D."/>
            <person name="Martin F."/>
            <person name="Rosso M.-N."/>
            <person name="Henrissat B."/>
            <person name="Hibbett D."/>
            <person name="Martinez A.T."/>
            <person name="Grigoriev I.V."/>
        </authorList>
    </citation>
    <scope>NUCLEOTIDE SEQUENCE</scope>
    <source>
        <strain evidence="2">CBS 247.69</strain>
    </source>
</reference>
<keyword evidence="3" id="KW-1185">Reference proteome</keyword>
<protein>
    <submittedName>
        <fullName evidence="2">Heterokaryon incompatibility protein-domain-containing protein</fullName>
    </submittedName>
</protein>
<comment type="caution">
    <text evidence="2">The sequence shown here is derived from an EMBL/GenBank/DDBJ whole genome shotgun (WGS) entry which is preliminary data.</text>
</comment>
<dbReference type="OrthoDB" id="5125733at2759"/>
<name>A0A9P6CI41_9AGAR</name>
<dbReference type="Pfam" id="PF06985">
    <property type="entry name" value="HET"/>
    <property type="match status" value="1"/>
</dbReference>
<organism evidence="2 3">
    <name type="scientific">Collybia nuda</name>
    <dbReference type="NCBI Taxonomy" id="64659"/>
    <lineage>
        <taxon>Eukaryota</taxon>
        <taxon>Fungi</taxon>
        <taxon>Dikarya</taxon>
        <taxon>Basidiomycota</taxon>
        <taxon>Agaricomycotina</taxon>
        <taxon>Agaricomycetes</taxon>
        <taxon>Agaricomycetidae</taxon>
        <taxon>Agaricales</taxon>
        <taxon>Tricholomatineae</taxon>
        <taxon>Clitocybaceae</taxon>
        <taxon>Collybia</taxon>
    </lineage>
</organism>
<dbReference type="PANTHER" id="PTHR33112:SF16">
    <property type="entry name" value="HETEROKARYON INCOMPATIBILITY DOMAIN-CONTAINING PROTEIN"/>
    <property type="match status" value="1"/>
</dbReference>
<evidence type="ECO:0000313" key="2">
    <source>
        <dbReference type="EMBL" id="KAF9461498.1"/>
    </source>
</evidence>
<evidence type="ECO:0000259" key="1">
    <source>
        <dbReference type="Pfam" id="PF06985"/>
    </source>
</evidence>
<feature type="domain" description="Heterokaryon incompatibility" evidence="1">
    <location>
        <begin position="230"/>
        <end position="383"/>
    </location>
</feature>
<dbReference type="AlphaFoldDB" id="A0A9P6CI41"/>